<feature type="transmembrane region" description="Helical" evidence="8">
    <location>
        <begin position="14"/>
        <end position="32"/>
    </location>
</feature>
<dbReference type="Pfam" id="PF06699">
    <property type="entry name" value="PIG-F"/>
    <property type="match status" value="1"/>
</dbReference>
<dbReference type="FunCoup" id="A0A7R8UJR0">
    <property type="interactions" value="20"/>
</dbReference>
<dbReference type="Proteomes" id="UP000594454">
    <property type="component" value="Chromosome 2"/>
</dbReference>
<sequence length="235" mass="25754">MNVKFDQVRAKQQLLYVSISLSTVLACMAYTAHGHSWVKIGKLSESLIIPILLVGELLKIFLTNYFNKNDKEIVPQKQKRKSSLPSAGNVFKGIFIQSVCTMLYAFTCVILGAPVVGSYEETFVLSIVLTLLTVTPTVLLLGASGALQAVFCEKSDLLTKTEDIALDLNKHHAAGAILGAWAGSIVAPLDWDRDWQAYPIPNVMGAVFGYGMANIYMCSKVLFKTGKVFITKKRS</sequence>
<evidence type="ECO:0000313" key="10">
    <source>
        <dbReference type="Proteomes" id="UP000594454"/>
    </source>
</evidence>
<evidence type="ECO:0000256" key="1">
    <source>
        <dbReference type="ARBA" id="ARBA00004477"/>
    </source>
</evidence>
<dbReference type="InterPro" id="IPR009580">
    <property type="entry name" value="GPI_biosynthesis_protein_Pig-F"/>
</dbReference>
<dbReference type="OMA" id="VYMSKKR"/>
<proteinExistence type="predicted"/>
<dbReference type="EMBL" id="LR899010">
    <property type="protein sequence ID" value="CAD7081904.1"/>
    <property type="molecule type" value="Genomic_DNA"/>
</dbReference>
<gene>
    <name evidence="9" type="ORF">HERILL_LOCUS4986</name>
</gene>
<keyword evidence="7 8" id="KW-0472">Membrane</keyword>
<keyword evidence="3" id="KW-0337">GPI-anchor biosynthesis</keyword>
<feature type="transmembrane region" description="Helical" evidence="8">
    <location>
        <begin position="87"/>
        <end position="117"/>
    </location>
</feature>
<keyword evidence="5" id="KW-0256">Endoplasmic reticulum</keyword>
<keyword evidence="6 8" id="KW-1133">Transmembrane helix</keyword>
<evidence type="ECO:0000256" key="2">
    <source>
        <dbReference type="ARBA" id="ARBA00004687"/>
    </source>
</evidence>
<dbReference type="OrthoDB" id="17366at2759"/>
<dbReference type="PROSITE" id="PS51257">
    <property type="entry name" value="PROKAR_LIPOPROTEIN"/>
    <property type="match status" value="1"/>
</dbReference>
<evidence type="ECO:0000256" key="8">
    <source>
        <dbReference type="SAM" id="Phobius"/>
    </source>
</evidence>
<evidence type="ECO:0000256" key="7">
    <source>
        <dbReference type="ARBA" id="ARBA00023136"/>
    </source>
</evidence>
<evidence type="ECO:0000256" key="6">
    <source>
        <dbReference type="ARBA" id="ARBA00022989"/>
    </source>
</evidence>
<reference evidence="9 10" key="1">
    <citation type="submission" date="2020-11" db="EMBL/GenBank/DDBJ databases">
        <authorList>
            <person name="Wallbank WR R."/>
            <person name="Pardo Diaz C."/>
            <person name="Kozak K."/>
            <person name="Martin S."/>
            <person name="Jiggins C."/>
            <person name="Moest M."/>
            <person name="Warren A I."/>
            <person name="Generalovic N T."/>
            <person name="Byers J.R.P. K."/>
            <person name="Montejo-Kovacevich G."/>
            <person name="Yen C E."/>
        </authorList>
    </citation>
    <scope>NUCLEOTIDE SEQUENCE [LARGE SCALE GENOMIC DNA]</scope>
</reference>
<comment type="subcellular location">
    <subcellularLocation>
        <location evidence="1">Endoplasmic reticulum membrane</location>
        <topology evidence="1">Multi-pass membrane protein</topology>
    </subcellularLocation>
</comment>
<comment type="pathway">
    <text evidence="2">Glycolipid biosynthesis; glycosylphosphatidylinositol-anchor biosynthesis.</text>
</comment>
<accession>A0A7R8UJR0</accession>
<dbReference type="UniPathway" id="UPA00196"/>
<organism evidence="9 10">
    <name type="scientific">Hermetia illucens</name>
    <name type="common">Black soldier fly</name>
    <dbReference type="NCBI Taxonomy" id="343691"/>
    <lineage>
        <taxon>Eukaryota</taxon>
        <taxon>Metazoa</taxon>
        <taxon>Ecdysozoa</taxon>
        <taxon>Arthropoda</taxon>
        <taxon>Hexapoda</taxon>
        <taxon>Insecta</taxon>
        <taxon>Pterygota</taxon>
        <taxon>Neoptera</taxon>
        <taxon>Endopterygota</taxon>
        <taxon>Diptera</taxon>
        <taxon>Brachycera</taxon>
        <taxon>Stratiomyomorpha</taxon>
        <taxon>Stratiomyidae</taxon>
        <taxon>Hermetiinae</taxon>
        <taxon>Hermetia</taxon>
    </lineage>
</organism>
<dbReference type="GO" id="GO:0006506">
    <property type="term" value="P:GPI anchor biosynthetic process"/>
    <property type="evidence" value="ECO:0007669"/>
    <property type="project" value="UniProtKB-UniPathway"/>
</dbReference>
<evidence type="ECO:0008006" key="11">
    <source>
        <dbReference type="Google" id="ProtNLM"/>
    </source>
</evidence>
<dbReference type="InParanoid" id="A0A7R8UJR0"/>
<keyword evidence="10" id="KW-1185">Reference proteome</keyword>
<evidence type="ECO:0000256" key="3">
    <source>
        <dbReference type="ARBA" id="ARBA00022502"/>
    </source>
</evidence>
<feature type="transmembrane region" description="Helical" evidence="8">
    <location>
        <begin position="123"/>
        <end position="152"/>
    </location>
</feature>
<name>A0A7R8UJR0_HERIL</name>
<dbReference type="GO" id="GO:0005789">
    <property type="term" value="C:endoplasmic reticulum membrane"/>
    <property type="evidence" value="ECO:0007669"/>
    <property type="project" value="UniProtKB-SubCell"/>
</dbReference>
<evidence type="ECO:0000256" key="4">
    <source>
        <dbReference type="ARBA" id="ARBA00022692"/>
    </source>
</evidence>
<dbReference type="AlphaFoldDB" id="A0A7R8UJR0"/>
<evidence type="ECO:0000256" key="5">
    <source>
        <dbReference type="ARBA" id="ARBA00022824"/>
    </source>
</evidence>
<feature type="transmembrane region" description="Helical" evidence="8">
    <location>
        <begin position="203"/>
        <end position="223"/>
    </location>
</feature>
<evidence type="ECO:0000313" key="9">
    <source>
        <dbReference type="EMBL" id="CAD7081904.1"/>
    </source>
</evidence>
<keyword evidence="4 8" id="KW-0812">Transmembrane</keyword>
<protein>
    <recommendedName>
        <fullName evidence="11">Glycosylphosphatidylinositol anchor biosynthesis protein 11</fullName>
    </recommendedName>
</protein>